<comment type="caution">
    <text evidence="16">The sequence shown here is derived from an EMBL/GenBank/DDBJ whole genome shotgun (WGS) entry which is preliminary data.</text>
</comment>
<keyword evidence="12" id="KW-0175">Coiled coil</keyword>
<dbReference type="Gene3D" id="1.10.287.950">
    <property type="entry name" value="Methyl-accepting chemotaxis protein"/>
    <property type="match status" value="1"/>
</dbReference>
<reference evidence="16 17" key="1">
    <citation type="submission" date="2021-03" db="EMBL/GenBank/DDBJ databases">
        <authorList>
            <person name="Peeters C."/>
        </authorList>
    </citation>
    <scope>NUCLEOTIDE SEQUENCE [LARGE SCALE GENOMIC DNA]</scope>
    <source>
        <strain evidence="16 17">LMG 26411</strain>
    </source>
</reference>
<dbReference type="RefSeq" id="WP_211956284.1">
    <property type="nucleotide sequence ID" value="NZ_CAJPVI010000039.1"/>
</dbReference>
<evidence type="ECO:0000256" key="7">
    <source>
        <dbReference type="ARBA" id="ARBA00022989"/>
    </source>
</evidence>
<keyword evidence="6 13" id="KW-0812">Transmembrane</keyword>
<sequence length="523" mass="54629">MNNLSIKSRLYFLVALLSVLLLGIGVSGVVNLGSVNASLKTVYEDRLVCVGQLDQMARSLLRAQLGLSTVDASDAAGIAKAAADIEALIRDAEEQWKAYTATYLTSEEQVLVKQYADHNQKFRDEAITPALAALRAGDAQRLDALVRGPMKALYTPTRKDLSALIELQLSVGKAEYEASQARYKTVFAGTVAALAIGILLAVVVGVWLTRAITVPLSRAVDLARRVAKGDLTPQIAVTSRDEVGELLQALKEMVQSLTGIVTQVRGNADTIATASAQIASGNSDLSTRTEEQASSLEETAASMEQMTATVRQNADNARQANALVTSASETAAKGGEVVSRVVHAMGSISTSANKIADIIGVIDGIAFQTNILALNAAVEAARAGEQGRGFAVVAGEVRTLAQRSATAAKEIKTLIETSVGQVESGNALVGEAGATMEQVVAAVRRVADLMGEITAASEEQSSGIQQVNTAVTQMDQVTQQNAALVEEAAAAAESLQERARDLSAAVAVFQTGEVSGGHLALLS</sequence>
<dbReference type="PANTHER" id="PTHR43531:SF14">
    <property type="entry name" value="METHYL-ACCEPTING CHEMOTAXIS PROTEIN I-RELATED"/>
    <property type="match status" value="1"/>
</dbReference>
<evidence type="ECO:0000256" key="5">
    <source>
        <dbReference type="ARBA" id="ARBA00022519"/>
    </source>
</evidence>
<dbReference type="SMART" id="SM00283">
    <property type="entry name" value="MA"/>
    <property type="match status" value="1"/>
</dbReference>
<dbReference type="InterPro" id="IPR051310">
    <property type="entry name" value="MCP_chemotaxis"/>
</dbReference>
<accession>A0ABN7Q775</accession>
<dbReference type="PANTHER" id="PTHR43531">
    <property type="entry name" value="PROTEIN ICFG"/>
    <property type="match status" value="1"/>
</dbReference>
<dbReference type="CDD" id="cd06225">
    <property type="entry name" value="HAMP"/>
    <property type="match status" value="1"/>
</dbReference>
<dbReference type="PRINTS" id="PR00260">
    <property type="entry name" value="CHEMTRNSDUCR"/>
</dbReference>
<evidence type="ECO:0000256" key="9">
    <source>
        <dbReference type="ARBA" id="ARBA00023224"/>
    </source>
</evidence>
<evidence type="ECO:0000256" key="11">
    <source>
        <dbReference type="PROSITE-ProRule" id="PRU00284"/>
    </source>
</evidence>
<keyword evidence="8 13" id="KW-0472">Membrane</keyword>
<dbReference type="EMBL" id="CAJPVI010000039">
    <property type="protein sequence ID" value="CAG2156917.1"/>
    <property type="molecule type" value="Genomic_DNA"/>
</dbReference>
<protein>
    <submittedName>
        <fullName evidence="16">Methyl-accepting chemotaxis protein I</fullName>
    </submittedName>
</protein>
<keyword evidence="4" id="KW-0145">Chemotaxis</keyword>
<evidence type="ECO:0000259" key="15">
    <source>
        <dbReference type="PROSITE" id="PS50885"/>
    </source>
</evidence>
<organism evidence="16 17">
    <name type="scientific">Cupriavidus numazuensis</name>
    <dbReference type="NCBI Taxonomy" id="221992"/>
    <lineage>
        <taxon>Bacteria</taxon>
        <taxon>Pseudomonadati</taxon>
        <taxon>Pseudomonadota</taxon>
        <taxon>Betaproteobacteria</taxon>
        <taxon>Burkholderiales</taxon>
        <taxon>Burkholderiaceae</taxon>
        <taxon>Cupriavidus</taxon>
    </lineage>
</organism>
<evidence type="ECO:0000313" key="17">
    <source>
        <dbReference type="Proteomes" id="UP000672657"/>
    </source>
</evidence>
<evidence type="ECO:0000256" key="2">
    <source>
        <dbReference type="ARBA" id="ARBA00022475"/>
    </source>
</evidence>
<dbReference type="InterPro" id="IPR004090">
    <property type="entry name" value="Chemotax_Me-accpt_rcpt"/>
</dbReference>
<dbReference type="CDD" id="cd11386">
    <property type="entry name" value="MCP_signal"/>
    <property type="match status" value="1"/>
</dbReference>
<comment type="subcellular location">
    <subcellularLocation>
        <location evidence="1">Cell inner membrane</location>
        <topology evidence="1">Multi-pass membrane protein</topology>
    </subcellularLocation>
</comment>
<dbReference type="PROSITE" id="PS50885">
    <property type="entry name" value="HAMP"/>
    <property type="match status" value="1"/>
</dbReference>
<dbReference type="InterPro" id="IPR003660">
    <property type="entry name" value="HAMP_dom"/>
</dbReference>
<dbReference type="InterPro" id="IPR004089">
    <property type="entry name" value="MCPsignal_dom"/>
</dbReference>
<evidence type="ECO:0000256" key="10">
    <source>
        <dbReference type="ARBA" id="ARBA00029447"/>
    </source>
</evidence>
<comment type="similarity">
    <text evidence="10">Belongs to the methyl-accepting chemotaxis (MCP) protein family.</text>
</comment>
<keyword evidence="7 13" id="KW-1133">Transmembrane helix</keyword>
<evidence type="ECO:0000256" key="13">
    <source>
        <dbReference type="SAM" id="Phobius"/>
    </source>
</evidence>
<evidence type="ECO:0000256" key="8">
    <source>
        <dbReference type="ARBA" id="ARBA00023136"/>
    </source>
</evidence>
<evidence type="ECO:0000256" key="4">
    <source>
        <dbReference type="ARBA" id="ARBA00022500"/>
    </source>
</evidence>
<evidence type="ECO:0000256" key="12">
    <source>
        <dbReference type="SAM" id="Coils"/>
    </source>
</evidence>
<dbReference type="PROSITE" id="PS50111">
    <property type="entry name" value="CHEMOTAXIS_TRANSDUC_2"/>
    <property type="match status" value="1"/>
</dbReference>
<feature type="domain" description="HAMP" evidence="15">
    <location>
        <begin position="210"/>
        <end position="262"/>
    </location>
</feature>
<dbReference type="SMART" id="SM00304">
    <property type="entry name" value="HAMP"/>
    <property type="match status" value="1"/>
</dbReference>
<keyword evidence="17" id="KW-1185">Reference proteome</keyword>
<keyword evidence="2" id="KW-1003">Cell membrane</keyword>
<keyword evidence="9 11" id="KW-0807">Transducer</keyword>
<evidence type="ECO:0000256" key="1">
    <source>
        <dbReference type="ARBA" id="ARBA00004429"/>
    </source>
</evidence>
<proteinExistence type="inferred from homology"/>
<dbReference type="InterPro" id="IPR003122">
    <property type="entry name" value="Tar_rcpt_lig-bd"/>
</dbReference>
<dbReference type="Pfam" id="PF00015">
    <property type="entry name" value="MCPsignal"/>
    <property type="match status" value="1"/>
</dbReference>
<evidence type="ECO:0000256" key="3">
    <source>
        <dbReference type="ARBA" id="ARBA00022481"/>
    </source>
</evidence>
<gene>
    <name evidence="16" type="primary">tsr</name>
    <name evidence="16" type="ORF">LMG26411_05394</name>
</gene>
<evidence type="ECO:0000259" key="14">
    <source>
        <dbReference type="PROSITE" id="PS50111"/>
    </source>
</evidence>
<evidence type="ECO:0000313" key="16">
    <source>
        <dbReference type="EMBL" id="CAG2156917.1"/>
    </source>
</evidence>
<feature type="coiled-coil region" evidence="12">
    <location>
        <begin position="474"/>
        <end position="505"/>
    </location>
</feature>
<dbReference type="Pfam" id="PF00672">
    <property type="entry name" value="HAMP"/>
    <property type="match status" value="1"/>
</dbReference>
<feature type="domain" description="Methyl-accepting transducer" evidence="14">
    <location>
        <begin position="267"/>
        <end position="496"/>
    </location>
</feature>
<dbReference type="Proteomes" id="UP000672657">
    <property type="component" value="Unassembled WGS sequence"/>
</dbReference>
<keyword evidence="3" id="KW-0488">Methylation</keyword>
<dbReference type="Pfam" id="PF02203">
    <property type="entry name" value="TarH"/>
    <property type="match status" value="1"/>
</dbReference>
<feature type="transmembrane region" description="Helical" evidence="13">
    <location>
        <begin position="186"/>
        <end position="208"/>
    </location>
</feature>
<evidence type="ECO:0000256" key="6">
    <source>
        <dbReference type="ARBA" id="ARBA00022692"/>
    </source>
</evidence>
<name>A0ABN7Q775_9BURK</name>
<keyword evidence="5" id="KW-0997">Cell inner membrane</keyword>
<dbReference type="SUPFAM" id="SSF58104">
    <property type="entry name" value="Methyl-accepting chemotaxis protein (MCP) signaling domain"/>
    <property type="match status" value="1"/>
</dbReference>